<keyword evidence="1 3" id="KW-0378">Hydrolase</keyword>
<evidence type="ECO:0000313" key="4">
    <source>
        <dbReference type="Proteomes" id="UP001291930"/>
    </source>
</evidence>
<keyword evidence="4" id="KW-1185">Reference proteome</keyword>
<dbReference type="InterPro" id="IPR023198">
    <property type="entry name" value="PGP-like_dom2"/>
</dbReference>
<organism evidence="3 4">
    <name type="scientific">Bacillus bingmayongensis</name>
    <dbReference type="NCBI Taxonomy" id="1150157"/>
    <lineage>
        <taxon>Bacteria</taxon>
        <taxon>Bacillati</taxon>
        <taxon>Bacillota</taxon>
        <taxon>Bacilli</taxon>
        <taxon>Bacillales</taxon>
        <taxon>Bacillaceae</taxon>
        <taxon>Bacillus</taxon>
    </lineage>
</organism>
<evidence type="ECO:0000256" key="2">
    <source>
        <dbReference type="ARBA" id="ARBA00022842"/>
    </source>
</evidence>
<dbReference type="Gene3D" id="3.40.50.1000">
    <property type="entry name" value="HAD superfamily/HAD-like"/>
    <property type="match status" value="1"/>
</dbReference>
<evidence type="ECO:0000313" key="3">
    <source>
        <dbReference type="EMBL" id="MDZ5605660.1"/>
    </source>
</evidence>
<dbReference type="Gene3D" id="1.10.150.240">
    <property type="entry name" value="Putative phosphatase, domain 2"/>
    <property type="match status" value="1"/>
</dbReference>
<dbReference type="PANTHER" id="PTHR43434">
    <property type="entry name" value="PHOSPHOGLYCOLATE PHOSPHATASE"/>
    <property type="match status" value="1"/>
</dbReference>
<evidence type="ECO:0000256" key="1">
    <source>
        <dbReference type="ARBA" id="ARBA00022801"/>
    </source>
</evidence>
<protein>
    <submittedName>
        <fullName evidence="3">HAD family hydrolase</fullName>
    </submittedName>
</protein>
<name>A0ABU5JQF5_9BACI</name>
<dbReference type="Pfam" id="PF13419">
    <property type="entry name" value="HAD_2"/>
    <property type="match status" value="1"/>
</dbReference>
<dbReference type="SUPFAM" id="SSF56784">
    <property type="entry name" value="HAD-like"/>
    <property type="match status" value="1"/>
</dbReference>
<dbReference type="InterPro" id="IPR006439">
    <property type="entry name" value="HAD-SF_hydro_IA"/>
</dbReference>
<dbReference type="PANTHER" id="PTHR43434:SF1">
    <property type="entry name" value="PHOSPHOGLYCOLATE PHOSPHATASE"/>
    <property type="match status" value="1"/>
</dbReference>
<dbReference type="InterPro" id="IPR041492">
    <property type="entry name" value="HAD_2"/>
</dbReference>
<dbReference type="InterPro" id="IPR023214">
    <property type="entry name" value="HAD_sf"/>
</dbReference>
<dbReference type="NCBIfam" id="TIGR01549">
    <property type="entry name" value="HAD-SF-IA-v1"/>
    <property type="match status" value="1"/>
</dbReference>
<reference evidence="4" key="1">
    <citation type="submission" date="2023-11" db="EMBL/GenBank/DDBJ databases">
        <title>Genome Sequence of Bacillus pseudomycoides stain BUPM19.</title>
        <authorList>
            <person name="Farhat A."/>
        </authorList>
    </citation>
    <scope>NUCLEOTIDE SEQUENCE [LARGE SCALE GENOMIC DNA]</scope>
    <source>
        <strain evidence="4">BUPM19</strain>
    </source>
</reference>
<dbReference type="SFLD" id="SFLDG01129">
    <property type="entry name" value="C1.5:_HAD__Beta-PGM__Phosphata"/>
    <property type="match status" value="1"/>
</dbReference>
<comment type="caution">
    <text evidence="3">The sequence shown here is derived from an EMBL/GenBank/DDBJ whole genome shotgun (WGS) entry which is preliminary data.</text>
</comment>
<dbReference type="InterPro" id="IPR036412">
    <property type="entry name" value="HAD-like_sf"/>
</dbReference>
<dbReference type="EMBL" id="JAXOVW010000001">
    <property type="protein sequence ID" value="MDZ5605660.1"/>
    <property type="molecule type" value="Genomic_DNA"/>
</dbReference>
<dbReference type="InterPro" id="IPR050155">
    <property type="entry name" value="HAD-like_hydrolase_sf"/>
</dbReference>
<dbReference type="Proteomes" id="UP001291930">
    <property type="component" value="Unassembled WGS sequence"/>
</dbReference>
<dbReference type="GO" id="GO:0016787">
    <property type="term" value="F:hydrolase activity"/>
    <property type="evidence" value="ECO:0007669"/>
    <property type="project" value="UniProtKB-KW"/>
</dbReference>
<keyword evidence="2" id="KW-0460">Magnesium</keyword>
<gene>
    <name evidence="3" type="ORF">U2I54_00645</name>
</gene>
<dbReference type="SFLD" id="SFLDS00003">
    <property type="entry name" value="Haloacid_Dehalogenase"/>
    <property type="match status" value="1"/>
</dbReference>
<dbReference type="NCBIfam" id="TIGR01509">
    <property type="entry name" value="HAD-SF-IA-v3"/>
    <property type="match status" value="1"/>
</dbReference>
<proteinExistence type="predicted"/>
<dbReference type="SFLD" id="SFLDG01135">
    <property type="entry name" value="C1.5.6:_HAD__Beta-PGM__Phospha"/>
    <property type="match status" value="1"/>
</dbReference>
<sequence length="217" mass="24554">MLRTIILDFDGTLADTLPLCYYSFQNVFQEFDNKTLTESDILSMFGPSEVGIIHSNLISHHKEAATEKYYEWYKEKHHKYVDKNIEIANLLLDLKRRGFQLAIVTGKARRSLNISLEALELHSLFDCIITGDDVVKPKPDPEGIAHVLNVLNITKEQAVFIGDSDADILAGKHAGVLTIGVQWLPNYQSQAFSVQPDYFIESIQDFIPLLDTKLTTI</sequence>
<dbReference type="RefSeq" id="WP_017153747.1">
    <property type="nucleotide sequence ID" value="NZ_JAIKLI010000250.1"/>
</dbReference>
<accession>A0ABU5JQF5</accession>